<organism evidence="1 2">
    <name type="scientific">Dreissena polymorpha</name>
    <name type="common">Zebra mussel</name>
    <name type="synonym">Mytilus polymorpha</name>
    <dbReference type="NCBI Taxonomy" id="45954"/>
    <lineage>
        <taxon>Eukaryota</taxon>
        <taxon>Metazoa</taxon>
        <taxon>Spiralia</taxon>
        <taxon>Lophotrochozoa</taxon>
        <taxon>Mollusca</taxon>
        <taxon>Bivalvia</taxon>
        <taxon>Autobranchia</taxon>
        <taxon>Heteroconchia</taxon>
        <taxon>Euheterodonta</taxon>
        <taxon>Imparidentia</taxon>
        <taxon>Neoheterodontei</taxon>
        <taxon>Myida</taxon>
        <taxon>Dreissenoidea</taxon>
        <taxon>Dreissenidae</taxon>
        <taxon>Dreissena</taxon>
    </lineage>
</organism>
<reference evidence="1" key="1">
    <citation type="journal article" date="2019" name="bioRxiv">
        <title>The Genome of the Zebra Mussel, Dreissena polymorpha: A Resource for Invasive Species Research.</title>
        <authorList>
            <person name="McCartney M.A."/>
            <person name="Auch B."/>
            <person name="Kono T."/>
            <person name="Mallez S."/>
            <person name="Zhang Y."/>
            <person name="Obille A."/>
            <person name="Becker A."/>
            <person name="Abrahante J.E."/>
            <person name="Garbe J."/>
            <person name="Badalamenti J.P."/>
            <person name="Herman A."/>
            <person name="Mangelson H."/>
            <person name="Liachko I."/>
            <person name="Sullivan S."/>
            <person name="Sone E.D."/>
            <person name="Koren S."/>
            <person name="Silverstein K.A.T."/>
            <person name="Beckman K.B."/>
            <person name="Gohl D.M."/>
        </authorList>
    </citation>
    <scope>NUCLEOTIDE SEQUENCE</scope>
    <source>
        <strain evidence="1">Duluth1</strain>
        <tissue evidence="1">Whole animal</tissue>
    </source>
</reference>
<evidence type="ECO:0000313" key="2">
    <source>
        <dbReference type="Proteomes" id="UP000828390"/>
    </source>
</evidence>
<comment type="caution">
    <text evidence="1">The sequence shown here is derived from an EMBL/GenBank/DDBJ whole genome shotgun (WGS) entry which is preliminary data.</text>
</comment>
<gene>
    <name evidence="1" type="ORF">DPMN_052099</name>
</gene>
<proteinExistence type="predicted"/>
<keyword evidence="2" id="KW-1185">Reference proteome</keyword>
<dbReference type="AlphaFoldDB" id="A0A9D4CK90"/>
<reference evidence="1" key="2">
    <citation type="submission" date="2020-11" db="EMBL/GenBank/DDBJ databases">
        <authorList>
            <person name="McCartney M.A."/>
            <person name="Auch B."/>
            <person name="Kono T."/>
            <person name="Mallez S."/>
            <person name="Becker A."/>
            <person name="Gohl D.M."/>
            <person name="Silverstein K.A.T."/>
            <person name="Koren S."/>
            <person name="Bechman K.B."/>
            <person name="Herman A."/>
            <person name="Abrahante J.E."/>
            <person name="Garbe J."/>
        </authorList>
    </citation>
    <scope>NUCLEOTIDE SEQUENCE</scope>
    <source>
        <strain evidence="1">Duluth1</strain>
        <tissue evidence="1">Whole animal</tissue>
    </source>
</reference>
<accession>A0A9D4CK90</accession>
<sequence>MEMKPCDYMAYIAKDSQYGSYKPWRGRGSNRPIRRGYSVNYRYQPYPVQRGSFSRPFRA</sequence>
<dbReference type="Proteomes" id="UP000828390">
    <property type="component" value="Unassembled WGS sequence"/>
</dbReference>
<evidence type="ECO:0000313" key="1">
    <source>
        <dbReference type="EMBL" id="KAH3726241.1"/>
    </source>
</evidence>
<name>A0A9D4CK90_DREPO</name>
<dbReference type="EMBL" id="JAIWYP010000012">
    <property type="protein sequence ID" value="KAH3726241.1"/>
    <property type="molecule type" value="Genomic_DNA"/>
</dbReference>
<protein>
    <submittedName>
        <fullName evidence="1">Uncharacterized protein</fullName>
    </submittedName>
</protein>